<accession>A0A0F9Y4B2</accession>
<dbReference type="Pfam" id="PF09614">
    <property type="entry name" value="Cas_Csy2"/>
    <property type="match status" value="1"/>
</dbReference>
<dbReference type="InterPro" id="IPR013398">
    <property type="entry name" value="CRISPR-assoc_prot_Csy2"/>
</dbReference>
<protein>
    <recommendedName>
        <fullName evidence="2">CRISPR-associated protein Csy2</fullName>
    </recommendedName>
</protein>
<proteinExistence type="predicted"/>
<evidence type="ECO:0008006" key="2">
    <source>
        <dbReference type="Google" id="ProtNLM"/>
    </source>
</evidence>
<gene>
    <name evidence="1" type="ORF">LCGC14_0065350</name>
</gene>
<evidence type="ECO:0000313" key="1">
    <source>
        <dbReference type="EMBL" id="KKO06727.1"/>
    </source>
</evidence>
<name>A0A0F9Y4B2_9ZZZZ</name>
<dbReference type="EMBL" id="LAZR01000015">
    <property type="protein sequence ID" value="KKO06727.1"/>
    <property type="molecule type" value="Genomic_DNA"/>
</dbReference>
<comment type="caution">
    <text evidence="1">The sequence shown here is derived from an EMBL/GenBank/DDBJ whole genome shotgun (WGS) entry which is preliminary data.</text>
</comment>
<dbReference type="CDD" id="cd09736">
    <property type="entry name" value="Csy2_I-F"/>
    <property type="match status" value="1"/>
</dbReference>
<sequence length="327" mass="36674">MTDLKALLILPRLRVQSANAVSGPLTWGFPSPTAFTGFAHALERKLGSLLEEGFEGVGIICHRFEPQVFQPPSGYKYTPYVFCLTRNPVDKDGSTSALVEEGRAHLEVTLVIGVKDDFYPEDLIHLPQRMMEAVLSMRLAGGSILPQRPGKRYAPEILTLAADAAGQQKQFRDLKRNFLPGFALTLRDDKLRLALESLREQHPDATALDALLDLSRLNIEPGEPSEAHPEQVEWSVRKREGWLVPLPIGYAGLSELYLPGEVLNVRDADTPFRFVESIYSIGEWVSPHRFTSFQQLLWHTQADAEQGIYRCINRYTDYLNDATDGIA</sequence>
<dbReference type="AlphaFoldDB" id="A0A0F9Y4B2"/>
<reference evidence="1" key="1">
    <citation type="journal article" date="2015" name="Nature">
        <title>Complex archaea that bridge the gap between prokaryotes and eukaryotes.</title>
        <authorList>
            <person name="Spang A."/>
            <person name="Saw J.H."/>
            <person name="Jorgensen S.L."/>
            <person name="Zaremba-Niedzwiedzka K."/>
            <person name="Martijn J."/>
            <person name="Lind A.E."/>
            <person name="van Eijk R."/>
            <person name="Schleper C."/>
            <person name="Guy L."/>
            <person name="Ettema T.J."/>
        </authorList>
    </citation>
    <scope>NUCLEOTIDE SEQUENCE</scope>
</reference>
<dbReference type="NCBIfam" id="TIGR02565">
    <property type="entry name" value="cas_Csy2"/>
    <property type="match status" value="1"/>
</dbReference>
<organism evidence="1">
    <name type="scientific">marine sediment metagenome</name>
    <dbReference type="NCBI Taxonomy" id="412755"/>
    <lineage>
        <taxon>unclassified sequences</taxon>
        <taxon>metagenomes</taxon>
        <taxon>ecological metagenomes</taxon>
    </lineage>
</organism>